<name>T0L9K5_COLGC</name>
<dbReference type="Proteomes" id="UP000015530">
    <property type="component" value="Unassembled WGS sequence"/>
</dbReference>
<evidence type="ECO:0000313" key="1">
    <source>
        <dbReference type="EMBL" id="EQB48336.1"/>
    </source>
</evidence>
<protein>
    <submittedName>
        <fullName evidence="1">Uncharacterized protein</fullName>
    </submittedName>
</protein>
<sequence>MISPPSLSARPAIKRFQFG</sequence>
<dbReference type="HOGENOM" id="CLU_3429945_0_0_1"/>
<gene>
    <name evidence="1" type="ORF">CGLO_12438</name>
</gene>
<evidence type="ECO:0000313" key="2">
    <source>
        <dbReference type="Proteomes" id="UP000015530"/>
    </source>
</evidence>
<dbReference type="EMBL" id="AMYD01002641">
    <property type="protein sequence ID" value="EQB48336.1"/>
    <property type="molecule type" value="Genomic_DNA"/>
</dbReference>
<proteinExistence type="predicted"/>
<reference evidence="2" key="1">
    <citation type="journal article" date="2013" name="Mol. Plant Microbe Interact.">
        <title>Global aspects of pacC regulation of pathogenicity genes in Colletotrichum gloeosporioides as revealed by transcriptome analysis.</title>
        <authorList>
            <person name="Alkan N."/>
            <person name="Meng X."/>
            <person name="Friedlander G."/>
            <person name="Reuveni E."/>
            <person name="Sukno S."/>
            <person name="Sherman A."/>
            <person name="Thon M."/>
            <person name="Fluhr R."/>
            <person name="Prusky D."/>
        </authorList>
    </citation>
    <scope>NUCLEOTIDE SEQUENCE [LARGE SCALE GENOMIC DNA]</scope>
    <source>
        <strain evidence="2">Cg-14</strain>
    </source>
</reference>
<dbReference type="AlphaFoldDB" id="T0L9K5"/>
<comment type="caution">
    <text evidence="1">The sequence shown here is derived from an EMBL/GenBank/DDBJ whole genome shotgun (WGS) entry which is preliminary data.</text>
</comment>
<organism evidence="1 2">
    <name type="scientific">Colletotrichum gloeosporioides (strain Cg-14)</name>
    <name type="common">Anthracnose fungus</name>
    <name type="synonym">Glomerella cingulata</name>
    <dbReference type="NCBI Taxonomy" id="1237896"/>
    <lineage>
        <taxon>Eukaryota</taxon>
        <taxon>Fungi</taxon>
        <taxon>Dikarya</taxon>
        <taxon>Ascomycota</taxon>
        <taxon>Pezizomycotina</taxon>
        <taxon>Sordariomycetes</taxon>
        <taxon>Hypocreomycetidae</taxon>
        <taxon>Glomerellales</taxon>
        <taxon>Glomerellaceae</taxon>
        <taxon>Colletotrichum</taxon>
        <taxon>Colletotrichum gloeosporioides species complex</taxon>
    </lineage>
</organism>
<accession>T0L9K5</accession>